<dbReference type="CDD" id="cd02573">
    <property type="entry name" value="PseudoU_synth_EcTruB"/>
    <property type="match status" value="1"/>
</dbReference>
<feature type="domain" description="tRNA pseudouridylate synthase B C-terminal" evidence="7">
    <location>
        <begin position="174"/>
        <end position="216"/>
    </location>
</feature>
<evidence type="ECO:0000259" key="7">
    <source>
        <dbReference type="Pfam" id="PF16198"/>
    </source>
</evidence>
<evidence type="ECO:0000256" key="2">
    <source>
        <dbReference type="ARBA" id="ARBA00005642"/>
    </source>
</evidence>
<dbReference type="PANTHER" id="PTHR13767">
    <property type="entry name" value="TRNA-PSEUDOURIDINE SYNTHASE"/>
    <property type="match status" value="1"/>
</dbReference>
<dbReference type="Proteomes" id="UP000175679">
    <property type="component" value="Unassembled WGS sequence"/>
</dbReference>
<evidence type="ECO:0000256" key="5">
    <source>
        <dbReference type="HAMAP-Rule" id="MF_01080"/>
    </source>
</evidence>
<evidence type="ECO:0000256" key="3">
    <source>
        <dbReference type="ARBA" id="ARBA00022694"/>
    </source>
</evidence>
<dbReference type="RefSeq" id="WP_070064958.1">
    <property type="nucleotide sequence ID" value="NZ_MJMG01000005.1"/>
</dbReference>
<evidence type="ECO:0000259" key="6">
    <source>
        <dbReference type="Pfam" id="PF01509"/>
    </source>
</evidence>
<dbReference type="SUPFAM" id="SSF55120">
    <property type="entry name" value="Pseudouridine synthase"/>
    <property type="match status" value="1"/>
</dbReference>
<gene>
    <name evidence="5" type="primary">truB</name>
    <name evidence="8" type="ORF">BIY23_02025</name>
</gene>
<reference evidence="8 9" key="1">
    <citation type="submission" date="2016-09" db="EMBL/GenBank/DDBJ databases">
        <title>Genomic evidence for plant-parasitic nematodes as the earliest Wolbachia hosts.</title>
        <authorList>
            <person name="Brown A.M."/>
            <person name="Wasala S.K."/>
            <person name="Howe D.K."/>
            <person name="Peetz A.B."/>
            <person name="Zasada I.A."/>
            <person name="Denver D.R."/>
        </authorList>
    </citation>
    <scope>NUCLEOTIDE SEQUENCE [LARGE SCALE GENOMIC DNA]</scope>
    <source>
        <strain evidence="9">wPpe</strain>
    </source>
</reference>
<proteinExistence type="inferred from homology"/>
<keyword evidence="3 5" id="KW-0819">tRNA processing</keyword>
<comment type="caution">
    <text evidence="8">The sequence shown here is derived from an EMBL/GenBank/DDBJ whole genome shotgun (WGS) entry which is preliminary data.</text>
</comment>
<dbReference type="EMBL" id="MJMG01000005">
    <property type="protein sequence ID" value="OEY86788.1"/>
    <property type="molecule type" value="Genomic_DNA"/>
</dbReference>
<dbReference type="GO" id="GO:0003723">
    <property type="term" value="F:RNA binding"/>
    <property type="evidence" value="ECO:0007669"/>
    <property type="project" value="InterPro"/>
</dbReference>
<dbReference type="EC" id="5.4.99.25" evidence="5"/>
<dbReference type="NCBIfam" id="TIGR00431">
    <property type="entry name" value="TruB"/>
    <property type="match status" value="1"/>
</dbReference>
<dbReference type="AlphaFoldDB" id="A0A1E7QJZ7"/>
<dbReference type="GO" id="GO:1990481">
    <property type="term" value="P:mRNA pseudouridine synthesis"/>
    <property type="evidence" value="ECO:0007669"/>
    <property type="project" value="TreeGrafter"/>
</dbReference>
<comment type="function">
    <text evidence="5">Responsible for synthesis of pseudouridine from uracil-55 in the psi GC loop of transfer RNAs.</text>
</comment>
<keyword evidence="4 5" id="KW-0413">Isomerase</keyword>
<evidence type="ECO:0000256" key="1">
    <source>
        <dbReference type="ARBA" id="ARBA00000385"/>
    </source>
</evidence>
<name>A0A1E7QJZ7_WOLPI</name>
<dbReference type="HAMAP" id="MF_01080">
    <property type="entry name" value="TruB_bact"/>
    <property type="match status" value="1"/>
</dbReference>
<evidence type="ECO:0000313" key="9">
    <source>
        <dbReference type="Proteomes" id="UP000175679"/>
    </source>
</evidence>
<feature type="domain" description="Pseudouridine synthase II N-terminal" evidence="6">
    <location>
        <begin position="24"/>
        <end position="173"/>
    </location>
</feature>
<dbReference type="Pfam" id="PF01509">
    <property type="entry name" value="TruB_N"/>
    <property type="match status" value="1"/>
</dbReference>
<feature type="active site" description="Nucleophile" evidence="5">
    <location>
        <position position="39"/>
    </location>
</feature>
<comment type="catalytic activity">
    <reaction evidence="1 5">
        <text>uridine(55) in tRNA = pseudouridine(55) in tRNA</text>
        <dbReference type="Rhea" id="RHEA:42532"/>
        <dbReference type="Rhea" id="RHEA-COMP:10101"/>
        <dbReference type="Rhea" id="RHEA-COMP:10102"/>
        <dbReference type="ChEBI" id="CHEBI:65314"/>
        <dbReference type="ChEBI" id="CHEBI:65315"/>
        <dbReference type="EC" id="5.4.99.25"/>
    </reaction>
</comment>
<keyword evidence="9" id="KW-1185">Reference proteome</keyword>
<dbReference type="InterPro" id="IPR014780">
    <property type="entry name" value="tRNA_psdUridine_synth_TruB"/>
</dbReference>
<accession>A0A1E7QJZ7</accession>
<comment type="similarity">
    <text evidence="2 5">Belongs to the pseudouridine synthase TruB family. Type 1 subfamily.</text>
</comment>
<dbReference type="OrthoDB" id="9802309at2"/>
<dbReference type="Pfam" id="PF16198">
    <property type="entry name" value="TruB_C_2"/>
    <property type="match status" value="1"/>
</dbReference>
<dbReference type="Gene3D" id="3.30.2350.10">
    <property type="entry name" value="Pseudouridine synthase"/>
    <property type="match status" value="1"/>
</dbReference>
<dbReference type="InterPro" id="IPR032819">
    <property type="entry name" value="TruB_C"/>
</dbReference>
<protein>
    <recommendedName>
        <fullName evidence="5">tRNA pseudouridine synthase B</fullName>
        <ecNumber evidence="5">5.4.99.25</ecNumber>
    </recommendedName>
    <alternativeName>
        <fullName evidence="5">tRNA pseudouridine(55) synthase</fullName>
        <shortName evidence="5">Psi55 synthase</shortName>
    </alternativeName>
    <alternativeName>
        <fullName evidence="5">tRNA pseudouridylate synthase</fullName>
    </alternativeName>
    <alternativeName>
        <fullName evidence="5">tRNA-uridine isomerase</fullName>
    </alternativeName>
</protein>
<dbReference type="GO" id="GO:0031119">
    <property type="term" value="P:tRNA pseudouridine synthesis"/>
    <property type="evidence" value="ECO:0007669"/>
    <property type="project" value="UniProtKB-UniRule"/>
</dbReference>
<dbReference type="InterPro" id="IPR002501">
    <property type="entry name" value="PsdUridine_synth_N"/>
</dbReference>
<evidence type="ECO:0000313" key="8">
    <source>
        <dbReference type="EMBL" id="OEY86788.1"/>
    </source>
</evidence>
<sequence length="288" mass="31965">MCHGWINIDKPVGISSAQAVNQVKKIFNIKKAGHIGTLDPVASGVLPIALGEATKTIPYLSCNLKAYNFTVQWGEQRSTDDVCGEIIKISAVKPEYNQINYLTKNFIGEIVQTPPLFSAIKINGIRSYKLARSGQNVDIKPRLVRIHDLKVLFIDAVNNSAEFFMLCGSGVYVRSVARDMGIALNCFGYVTKLRRVMVGNFKENGSVQITQLTANCEISSITSILYEMSGIEISEEDAKKIGNGKKIRLNNLYNLKNYDICYVTIGELPVAICSFICGYIQPMRVFNF</sequence>
<dbReference type="InterPro" id="IPR020103">
    <property type="entry name" value="PsdUridine_synth_cat_dom_sf"/>
</dbReference>
<dbReference type="GO" id="GO:0160148">
    <property type="term" value="F:tRNA pseudouridine(55) synthase activity"/>
    <property type="evidence" value="ECO:0007669"/>
    <property type="project" value="UniProtKB-EC"/>
</dbReference>
<dbReference type="PANTHER" id="PTHR13767:SF2">
    <property type="entry name" value="PSEUDOURIDYLATE SYNTHASE TRUB1"/>
    <property type="match status" value="1"/>
</dbReference>
<organism evidence="8 9">
    <name type="scientific">Wolbachia pipientis</name>
    <dbReference type="NCBI Taxonomy" id="955"/>
    <lineage>
        <taxon>Bacteria</taxon>
        <taxon>Pseudomonadati</taxon>
        <taxon>Pseudomonadota</taxon>
        <taxon>Alphaproteobacteria</taxon>
        <taxon>Rickettsiales</taxon>
        <taxon>Anaplasmataceae</taxon>
        <taxon>Wolbachieae</taxon>
        <taxon>Wolbachia</taxon>
    </lineage>
</organism>
<evidence type="ECO:0000256" key="4">
    <source>
        <dbReference type="ARBA" id="ARBA00023235"/>
    </source>
</evidence>